<dbReference type="VEuPathDB" id="VectorBase:RPRC015205"/>
<dbReference type="EnsemblMetazoa" id="RPRC015205-RA">
    <property type="protein sequence ID" value="RPRC015205-PA"/>
    <property type="gene ID" value="RPRC015205"/>
</dbReference>
<name>T1IFY6_RHOPR</name>
<dbReference type="Pfam" id="PF06905">
    <property type="entry name" value="FAIM1"/>
    <property type="match status" value="2"/>
</dbReference>
<dbReference type="OMA" id="VDDRAKT"/>
<dbReference type="GO" id="GO:1902042">
    <property type="term" value="P:negative regulation of extrinsic apoptotic signaling pathway via death domain receptors"/>
    <property type="evidence" value="ECO:0007669"/>
    <property type="project" value="TreeGrafter"/>
</dbReference>
<dbReference type="InParanoid" id="T1IFY6"/>
<proteinExistence type="predicted"/>
<dbReference type="PANTHER" id="PTHR13088:SF3">
    <property type="entry name" value="FAS APOPTOTIC INHIBITORY MOLECULE 1"/>
    <property type="match status" value="1"/>
</dbReference>
<evidence type="ECO:0000313" key="1">
    <source>
        <dbReference type="EnsemblMetazoa" id="RPRC015205-PA"/>
    </source>
</evidence>
<dbReference type="Gene3D" id="2.40.128.180">
    <property type="match status" value="2"/>
</dbReference>
<dbReference type="InterPro" id="IPR038513">
    <property type="entry name" value="FAIM1_dom_sf"/>
</dbReference>
<dbReference type="Proteomes" id="UP000015103">
    <property type="component" value="Unassembled WGS sequence"/>
</dbReference>
<dbReference type="FunCoup" id="T1IFY6">
    <property type="interactions" value="191"/>
</dbReference>
<evidence type="ECO:0000313" key="2">
    <source>
        <dbReference type="Proteomes" id="UP000015103"/>
    </source>
</evidence>
<dbReference type="STRING" id="13249.T1IFY6"/>
<sequence length="203" mass="22738">MSGDVVGIWKVPLPDGLYIVEFQHGTATGKRVVIVNDKVSDMFLICSVLNMLIIILLTIAYLVVQEVFRSDWMFKLVGDQEFKIGQVPCVIKIEPISGFSYQYSLVVDGKPLEEFTKRRCDRACTWTVGGEHRVVLEKDTLDIWVDGQKVDAAGEFVDGGTETHFTIGENVACIKAVSSFNRKEGLIYSLVCQNQVVPPEWEC</sequence>
<dbReference type="eggNOG" id="KOG4352">
    <property type="taxonomic scope" value="Eukaryota"/>
</dbReference>
<dbReference type="PANTHER" id="PTHR13088">
    <property type="entry name" value="FAS APOPTOTIC INHIBITORY MOLECULE FAIM"/>
    <property type="match status" value="1"/>
</dbReference>
<evidence type="ECO:0008006" key="3">
    <source>
        <dbReference type="Google" id="ProtNLM"/>
    </source>
</evidence>
<protein>
    <recommendedName>
        <fullName evidence="3">Fas apoptotic inhibitory molecule</fullName>
    </recommendedName>
</protein>
<organism evidence="1 2">
    <name type="scientific">Rhodnius prolixus</name>
    <name type="common">Triatomid bug</name>
    <dbReference type="NCBI Taxonomy" id="13249"/>
    <lineage>
        <taxon>Eukaryota</taxon>
        <taxon>Metazoa</taxon>
        <taxon>Ecdysozoa</taxon>
        <taxon>Arthropoda</taxon>
        <taxon>Hexapoda</taxon>
        <taxon>Insecta</taxon>
        <taxon>Pterygota</taxon>
        <taxon>Neoptera</taxon>
        <taxon>Paraneoptera</taxon>
        <taxon>Hemiptera</taxon>
        <taxon>Heteroptera</taxon>
        <taxon>Panheteroptera</taxon>
        <taxon>Cimicomorpha</taxon>
        <taxon>Reduviidae</taxon>
        <taxon>Triatominae</taxon>
        <taxon>Rhodnius</taxon>
    </lineage>
</organism>
<dbReference type="InterPro" id="IPR010695">
    <property type="entry name" value="FAIM1"/>
</dbReference>
<keyword evidence="2" id="KW-1185">Reference proteome</keyword>
<accession>T1IFY6</accession>
<dbReference type="AlphaFoldDB" id="T1IFY6"/>
<dbReference type="EMBL" id="ACPB03021525">
    <property type="status" value="NOT_ANNOTATED_CDS"/>
    <property type="molecule type" value="Genomic_DNA"/>
</dbReference>
<dbReference type="HOGENOM" id="CLU_109086_0_0_1"/>
<reference evidence="1" key="1">
    <citation type="submission" date="2015-05" db="UniProtKB">
        <authorList>
            <consortium name="EnsemblMetazoa"/>
        </authorList>
    </citation>
    <scope>IDENTIFICATION</scope>
</reference>